<dbReference type="NCBIfam" id="TIGR00364">
    <property type="entry name" value="7-cyano-7-deazaguanine synthase QueC"/>
    <property type="match status" value="1"/>
</dbReference>
<comment type="similarity">
    <text evidence="8 11">Belongs to the QueC family.</text>
</comment>
<dbReference type="Pfam" id="PF06508">
    <property type="entry name" value="QueC"/>
    <property type="match status" value="1"/>
</dbReference>
<dbReference type="CDD" id="cd01995">
    <property type="entry name" value="QueC-like"/>
    <property type="match status" value="1"/>
</dbReference>
<dbReference type="PANTHER" id="PTHR42914">
    <property type="entry name" value="7-CYANO-7-DEAZAGUANINE SYNTHASE"/>
    <property type="match status" value="1"/>
</dbReference>
<reference evidence="13 14" key="1">
    <citation type="journal article" date="2019" name="Int. J. Syst. Evol. Microbiol.">
        <title>The Global Catalogue of Microorganisms (GCM) 10K type strain sequencing project: providing services to taxonomists for standard genome sequencing and annotation.</title>
        <authorList>
            <consortium name="The Broad Institute Genomics Platform"/>
            <consortium name="The Broad Institute Genome Sequencing Center for Infectious Disease"/>
            <person name="Wu L."/>
            <person name="Ma J."/>
        </authorList>
    </citation>
    <scope>NUCLEOTIDE SEQUENCE [LARGE SCALE GENOMIC DNA]</scope>
    <source>
        <strain evidence="13 14">YIM 94188</strain>
    </source>
</reference>
<comment type="cofactor">
    <cofactor evidence="11">
        <name>Zn(2+)</name>
        <dbReference type="ChEBI" id="CHEBI:29105"/>
    </cofactor>
    <text evidence="11">Binds 1 zinc ion per subunit.</text>
</comment>
<feature type="binding site" evidence="11">
    <location>
        <position position="220"/>
    </location>
    <ligand>
        <name>Zn(2+)</name>
        <dbReference type="ChEBI" id="CHEBI:29105"/>
    </ligand>
</feature>
<accession>A0ABD5TY39</accession>
<evidence type="ECO:0000256" key="9">
    <source>
        <dbReference type="ARBA" id="ARBA00039149"/>
    </source>
</evidence>
<dbReference type="PIRSF" id="PIRSF006293">
    <property type="entry name" value="ExsB"/>
    <property type="match status" value="1"/>
</dbReference>
<dbReference type="EC" id="6.3.4.20" evidence="9 11"/>
<dbReference type="InterPro" id="IPR018317">
    <property type="entry name" value="QueC"/>
</dbReference>
<feature type="compositionally biased region" description="Low complexity" evidence="12">
    <location>
        <begin position="14"/>
        <end position="25"/>
    </location>
</feature>
<proteinExistence type="inferred from homology"/>
<dbReference type="Proteomes" id="UP001596408">
    <property type="component" value="Unassembled WGS sequence"/>
</dbReference>
<evidence type="ECO:0000256" key="7">
    <source>
        <dbReference type="ARBA" id="ARBA00037768"/>
    </source>
</evidence>
<keyword evidence="2 11" id="KW-0436">Ligase</keyword>
<dbReference type="GO" id="GO:0008270">
    <property type="term" value="F:zinc ion binding"/>
    <property type="evidence" value="ECO:0007669"/>
    <property type="project" value="UniProtKB-UniRule"/>
</dbReference>
<comment type="function">
    <text evidence="7 11">Catalyzes the ATP-dependent conversion of 7-carboxy-7-deazaguanine (CDG) to 7-cyano-7-deazaguanine (preQ(0)).</text>
</comment>
<dbReference type="HAMAP" id="MF_01633">
    <property type="entry name" value="QueC"/>
    <property type="match status" value="1"/>
</dbReference>
<dbReference type="AlphaFoldDB" id="A0ABD5TY39"/>
<feature type="binding site" evidence="11">
    <location>
        <position position="228"/>
    </location>
    <ligand>
        <name>Zn(2+)</name>
        <dbReference type="ChEBI" id="CHEBI:29105"/>
    </ligand>
</feature>
<evidence type="ECO:0000256" key="12">
    <source>
        <dbReference type="SAM" id="MobiDB-lite"/>
    </source>
</evidence>
<evidence type="ECO:0000256" key="6">
    <source>
        <dbReference type="ARBA" id="ARBA00022840"/>
    </source>
</evidence>
<keyword evidence="3 11" id="KW-0479">Metal-binding</keyword>
<comment type="caution">
    <text evidence="13">The sequence shown here is derived from an EMBL/GenBank/DDBJ whole genome shotgun (WGS) entry which is preliminary data.</text>
</comment>
<evidence type="ECO:0000256" key="1">
    <source>
        <dbReference type="ARBA" id="ARBA00005061"/>
    </source>
</evidence>
<keyword evidence="5 11" id="KW-0862">Zinc</keyword>
<dbReference type="InterPro" id="IPR014729">
    <property type="entry name" value="Rossmann-like_a/b/a_fold"/>
</dbReference>
<feature type="binding site" evidence="11">
    <location>
        <position position="234"/>
    </location>
    <ligand>
        <name>Zn(2+)</name>
        <dbReference type="ChEBI" id="CHEBI:29105"/>
    </ligand>
</feature>
<dbReference type="Gene3D" id="3.40.50.620">
    <property type="entry name" value="HUPs"/>
    <property type="match status" value="1"/>
</dbReference>
<evidence type="ECO:0000256" key="4">
    <source>
        <dbReference type="ARBA" id="ARBA00022741"/>
    </source>
</evidence>
<evidence type="ECO:0000313" key="14">
    <source>
        <dbReference type="Proteomes" id="UP001596408"/>
    </source>
</evidence>
<dbReference type="GO" id="GO:0005524">
    <property type="term" value="F:ATP binding"/>
    <property type="evidence" value="ECO:0007669"/>
    <property type="project" value="UniProtKB-UniRule"/>
</dbReference>
<keyword evidence="6 11" id="KW-0067">ATP-binding</keyword>
<dbReference type="PANTHER" id="PTHR42914:SF1">
    <property type="entry name" value="7-CYANO-7-DEAZAGUANINE SYNTHASE"/>
    <property type="match status" value="1"/>
</dbReference>
<evidence type="ECO:0000256" key="3">
    <source>
        <dbReference type="ARBA" id="ARBA00022723"/>
    </source>
</evidence>
<evidence type="ECO:0000256" key="2">
    <source>
        <dbReference type="ARBA" id="ARBA00022598"/>
    </source>
</evidence>
<evidence type="ECO:0000256" key="8">
    <source>
        <dbReference type="ARBA" id="ARBA00037993"/>
    </source>
</evidence>
<dbReference type="EMBL" id="JBHSXH010000015">
    <property type="protein sequence ID" value="MFC6825315.1"/>
    <property type="molecule type" value="Genomic_DNA"/>
</dbReference>
<comment type="catalytic activity">
    <reaction evidence="10 11">
        <text>7-carboxy-7-carbaguanine + NH4(+) + 2 ATP = 7-cyano-7-carbaguanine + 2 AMP + 2 diphosphate + 2 H(+)</text>
        <dbReference type="Rhea" id="RHEA:27982"/>
        <dbReference type="ChEBI" id="CHEBI:15378"/>
        <dbReference type="ChEBI" id="CHEBI:28938"/>
        <dbReference type="ChEBI" id="CHEBI:30616"/>
        <dbReference type="ChEBI" id="CHEBI:33019"/>
        <dbReference type="ChEBI" id="CHEBI:45075"/>
        <dbReference type="ChEBI" id="CHEBI:61036"/>
        <dbReference type="ChEBI" id="CHEBI:456215"/>
        <dbReference type="EC" id="6.3.4.20"/>
    </reaction>
</comment>
<dbReference type="RefSeq" id="WP_379695424.1">
    <property type="nucleotide sequence ID" value="NZ_JBHSXH010000015.1"/>
</dbReference>
<organism evidence="13 14">
    <name type="scientific">Halopelagius fulvigenes</name>
    <dbReference type="NCBI Taxonomy" id="1198324"/>
    <lineage>
        <taxon>Archaea</taxon>
        <taxon>Methanobacteriati</taxon>
        <taxon>Methanobacteriota</taxon>
        <taxon>Stenosarchaea group</taxon>
        <taxon>Halobacteria</taxon>
        <taxon>Halobacteriales</taxon>
        <taxon>Haloferacaceae</taxon>
    </lineage>
</organism>
<keyword evidence="14" id="KW-1185">Reference proteome</keyword>
<protein>
    <recommendedName>
        <fullName evidence="9 11">7-cyano-7-deazaguanine synthase</fullName>
        <ecNumber evidence="9 11">6.3.4.20</ecNumber>
    </recommendedName>
    <alternativeName>
        <fullName evidence="11">7-cyano-7-carbaguanine synthase</fullName>
    </alternativeName>
    <alternativeName>
        <fullName evidence="11">Archaeosine biosynthesis protein QueC</fullName>
    </alternativeName>
    <alternativeName>
        <fullName evidence="11">PreQ(0) synthase</fullName>
    </alternativeName>
</protein>
<evidence type="ECO:0000313" key="13">
    <source>
        <dbReference type="EMBL" id="MFC6825315.1"/>
    </source>
</evidence>
<evidence type="ECO:0000256" key="5">
    <source>
        <dbReference type="ARBA" id="ARBA00022833"/>
    </source>
</evidence>
<keyword evidence="4 11" id="KW-0547">Nucleotide-binding</keyword>
<feature type="compositionally biased region" description="Basic and acidic residues" evidence="12">
    <location>
        <begin position="1"/>
        <end position="10"/>
    </location>
</feature>
<evidence type="ECO:0000256" key="10">
    <source>
        <dbReference type="ARBA" id="ARBA00047890"/>
    </source>
</evidence>
<comment type="pathway">
    <text evidence="1 11">Purine metabolism; 7-cyano-7-deazaguanine biosynthesis.</text>
</comment>
<feature type="region of interest" description="Disordered" evidence="12">
    <location>
        <begin position="1"/>
        <end position="36"/>
    </location>
</feature>
<evidence type="ECO:0000256" key="11">
    <source>
        <dbReference type="HAMAP-Rule" id="MF_01633"/>
    </source>
</evidence>
<dbReference type="SUPFAM" id="SSF52402">
    <property type="entry name" value="Adenine nucleotide alpha hydrolases-like"/>
    <property type="match status" value="1"/>
</dbReference>
<dbReference type="GO" id="GO:0016879">
    <property type="term" value="F:ligase activity, forming carbon-nitrogen bonds"/>
    <property type="evidence" value="ECO:0007669"/>
    <property type="project" value="UniProtKB-UniRule"/>
</dbReference>
<feature type="binding site" evidence="11">
    <location>
        <position position="231"/>
    </location>
    <ligand>
        <name>Zn(2+)</name>
        <dbReference type="ChEBI" id="CHEBI:29105"/>
    </ligand>
</feature>
<gene>
    <name evidence="11 13" type="primary">queC</name>
    <name evidence="13" type="ORF">ACFQEV_09990</name>
</gene>
<name>A0ABD5TY39_9EURY</name>
<feature type="binding site" evidence="11">
    <location>
        <begin position="40"/>
        <end position="50"/>
    </location>
    <ligand>
        <name>ATP</name>
        <dbReference type="ChEBI" id="CHEBI:30616"/>
    </ligand>
</feature>
<sequence>MTGHDTRDSDGTESTANDSPAADDSPATDESDGKRAVVLLSGGMDSATTAYEAAARGYDLYVLHTSYGQNTETKEYDCATTLAEELGAAEFLRVETDHLSRIGASSLTDDSMAVEDADPESEEIPTSYVPFRNANLLSMAVSYAEANDCDAVFVGAHSEDYAGYPDCRPEFFEAFEAMVETGTKPETDIAIEVPFVTDSKTDIVRRGVELGVPFESTWSCYRAEEPACGTCDSCAYRLEAFRNVGREDPLPYAERPTRAD</sequence>